<feature type="region of interest" description="Disordered" evidence="1">
    <location>
        <begin position="261"/>
        <end position="335"/>
    </location>
</feature>
<evidence type="ECO:0000256" key="1">
    <source>
        <dbReference type="SAM" id="MobiDB-lite"/>
    </source>
</evidence>
<comment type="caution">
    <text evidence="2">The sequence shown here is derived from an EMBL/GenBank/DDBJ whole genome shotgun (WGS) entry which is preliminary data.</text>
</comment>
<feature type="compositionally biased region" description="Basic and acidic residues" evidence="1">
    <location>
        <begin position="217"/>
        <end position="233"/>
    </location>
</feature>
<evidence type="ECO:0000313" key="2">
    <source>
        <dbReference type="EMBL" id="GMH83515.1"/>
    </source>
</evidence>
<protein>
    <submittedName>
        <fullName evidence="2">Uncharacterized protein</fullName>
    </submittedName>
</protein>
<feature type="compositionally biased region" description="Basic and acidic residues" evidence="1">
    <location>
        <begin position="439"/>
        <end position="457"/>
    </location>
</feature>
<feature type="compositionally biased region" description="Basic and acidic residues" evidence="1">
    <location>
        <begin position="302"/>
        <end position="311"/>
    </location>
</feature>
<keyword evidence="3" id="KW-1185">Reference proteome</keyword>
<dbReference type="EMBL" id="BRXY01000282">
    <property type="protein sequence ID" value="GMH83515.1"/>
    <property type="molecule type" value="Genomic_DNA"/>
</dbReference>
<gene>
    <name evidence="2" type="ORF">TrST_g7122</name>
</gene>
<accession>A0A9W7BC95</accession>
<dbReference type="AlphaFoldDB" id="A0A9W7BC95"/>
<feature type="region of interest" description="Disordered" evidence="1">
    <location>
        <begin position="187"/>
        <end position="233"/>
    </location>
</feature>
<organism evidence="2 3">
    <name type="scientific">Triparma strigata</name>
    <dbReference type="NCBI Taxonomy" id="1606541"/>
    <lineage>
        <taxon>Eukaryota</taxon>
        <taxon>Sar</taxon>
        <taxon>Stramenopiles</taxon>
        <taxon>Ochrophyta</taxon>
        <taxon>Bolidophyceae</taxon>
        <taxon>Parmales</taxon>
        <taxon>Triparmaceae</taxon>
        <taxon>Triparma</taxon>
    </lineage>
</organism>
<dbReference type="OrthoDB" id="10447298at2759"/>
<reference evidence="3" key="1">
    <citation type="journal article" date="2023" name="Commun. Biol.">
        <title>Genome analysis of Parmales, the sister group of diatoms, reveals the evolutionary specialization of diatoms from phago-mixotrophs to photoautotrophs.</title>
        <authorList>
            <person name="Ban H."/>
            <person name="Sato S."/>
            <person name="Yoshikawa S."/>
            <person name="Yamada K."/>
            <person name="Nakamura Y."/>
            <person name="Ichinomiya M."/>
            <person name="Sato N."/>
            <person name="Blanc-Mathieu R."/>
            <person name="Endo H."/>
            <person name="Kuwata A."/>
            <person name="Ogata H."/>
        </authorList>
    </citation>
    <scope>NUCLEOTIDE SEQUENCE [LARGE SCALE GENOMIC DNA]</scope>
    <source>
        <strain evidence="3">NIES 3701</strain>
    </source>
</reference>
<dbReference type="Proteomes" id="UP001165085">
    <property type="component" value="Unassembled WGS sequence"/>
</dbReference>
<sequence>MESIIHESSKLNPNLRGYTVESDLYGMEDPMSIVRERIEMNRSWMKKKDTEIKEISFRGSRFGDGYKDEEGGGTSKSYEEMENDITLKSEERAFKITGVRKPVAFEVELGNKGRAEKKGGGGFFGGAGSARSKEAKFLKKRENDWKKLREAKNMRVQLLREKKKKIIKSNRSKPLQQRVVISKKVSKLKVEKSGKPKRPIPAFSPQVAGKVVPRSKASPEEEKKEGTPPAKKIDAMEAWAHPPGFRETNLHGVLPTTAMSKVAGKAERERFSKSVVAKGKKKDEEMKEKIKRMVAQQKKIARGREERENAMRLRKAKAERKEEQVRREKEAEMKARSELVKVRLQAFKLDKVMKAKEMQEKPSGVKIAIEIPTTEEKGKRVSPKKKRTTATTAVKPAKKEKEKEIAKELRNSPYAAGSEIPSPVKTATVKVTKKSKSKSKSDSDRRRSTRLSSKDKPTSTPSPAKKTPTKQKQMKGEEN</sequence>
<name>A0A9W7BC95_9STRA</name>
<feature type="compositionally biased region" description="Basic and acidic residues" evidence="1">
    <location>
        <begin position="319"/>
        <end position="335"/>
    </location>
</feature>
<feature type="region of interest" description="Disordered" evidence="1">
    <location>
        <begin position="370"/>
        <end position="479"/>
    </location>
</feature>
<feature type="compositionally biased region" description="Basic and acidic residues" evidence="1">
    <location>
        <begin position="397"/>
        <end position="410"/>
    </location>
</feature>
<proteinExistence type="predicted"/>
<evidence type="ECO:0000313" key="3">
    <source>
        <dbReference type="Proteomes" id="UP001165085"/>
    </source>
</evidence>